<accession>A0A077YZP7</accession>
<dbReference type="Proteomes" id="UP000030665">
    <property type="component" value="Unassembled WGS sequence"/>
</dbReference>
<dbReference type="OrthoDB" id="10496559at2759"/>
<name>A0A077YZP7_TRITR</name>
<keyword evidence="2" id="KW-1185">Reference proteome</keyword>
<dbReference type="EMBL" id="HG805860">
    <property type="protein sequence ID" value="CDW53587.1"/>
    <property type="molecule type" value="Genomic_DNA"/>
</dbReference>
<gene>
    <name evidence="1" type="ORF">TTRE_0000185201</name>
</gene>
<reference evidence="1" key="1">
    <citation type="submission" date="2014-01" db="EMBL/GenBank/DDBJ databases">
        <authorList>
            <person name="Aslett M."/>
        </authorList>
    </citation>
    <scope>NUCLEOTIDE SEQUENCE</scope>
</reference>
<proteinExistence type="predicted"/>
<protein>
    <submittedName>
        <fullName evidence="1">Uncharacterized protein</fullName>
    </submittedName>
</protein>
<evidence type="ECO:0000313" key="1">
    <source>
        <dbReference type="EMBL" id="CDW53587.1"/>
    </source>
</evidence>
<sequence length="47" mass="5728">MLPHKRQSVRYCYNFEPQTWCQNRCKRCFRLKEHHSSSLGSLKKDSL</sequence>
<organism evidence="1 2">
    <name type="scientific">Trichuris trichiura</name>
    <name type="common">Whipworm</name>
    <name type="synonym">Trichocephalus trichiurus</name>
    <dbReference type="NCBI Taxonomy" id="36087"/>
    <lineage>
        <taxon>Eukaryota</taxon>
        <taxon>Metazoa</taxon>
        <taxon>Ecdysozoa</taxon>
        <taxon>Nematoda</taxon>
        <taxon>Enoplea</taxon>
        <taxon>Dorylaimia</taxon>
        <taxon>Trichinellida</taxon>
        <taxon>Trichuridae</taxon>
        <taxon>Trichuris</taxon>
    </lineage>
</organism>
<evidence type="ECO:0000313" key="2">
    <source>
        <dbReference type="Proteomes" id="UP000030665"/>
    </source>
</evidence>
<reference evidence="1" key="2">
    <citation type="submission" date="2014-03" db="EMBL/GenBank/DDBJ databases">
        <title>The whipworm genome and dual-species transcriptomics of an intimate host-pathogen interaction.</title>
        <authorList>
            <person name="Foth B.J."/>
            <person name="Tsai I.J."/>
            <person name="Reid A.J."/>
            <person name="Bancroft A.J."/>
            <person name="Nichol S."/>
            <person name="Tracey A."/>
            <person name="Holroyd N."/>
            <person name="Cotton J.A."/>
            <person name="Stanley E.J."/>
            <person name="Zarowiecki M."/>
            <person name="Liu J.Z."/>
            <person name="Huckvale T."/>
            <person name="Cooper P.J."/>
            <person name="Grencis R.K."/>
            <person name="Berriman M."/>
        </authorList>
    </citation>
    <scope>NUCLEOTIDE SEQUENCE [LARGE SCALE GENOMIC DNA]</scope>
</reference>
<dbReference type="AlphaFoldDB" id="A0A077YZP7"/>